<reference evidence="1 2" key="2">
    <citation type="journal article" date="2022" name="Mol. Ecol. Resour.">
        <title>The genomes of chicory, endive, great burdock and yacon provide insights into Asteraceae paleo-polyploidization history and plant inulin production.</title>
        <authorList>
            <person name="Fan W."/>
            <person name="Wang S."/>
            <person name="Wang H."/>
            <person name="Wang A."/>
            <person name="Jiang F."/>
            <person name="Liu H."/>
            <person name="Zhao H."/>
            <person name="Xu D."/>
            <person name="Zhang Y."/>
        </authorList>
    </citation>
    <scope>NUCLEOTIDE SEQUENCE [LARGE SCALE GENOMIC DNA]</scope>
    <source>
        <strain evidence="2">cv. Punajuju</strain>
        <tissue evidence="1">Leaves</tissue>
    </source>
</reference>
<reference evidence="2" key="1">
    <citation type="journal article" date="2022" name="Mol. Ecol. Resour.">
        <title>The genomes of chicory, endive, great burdock and yacon provide insights into Asteraceae palaeo-polyploidization history and plant inulin production.</title>
        <authorList>
            <person name="Fan W."/>
            <person name="Wang S."/>
            <person name="Wang H."/>
            <person name="Wang A."/>
            <person name="Jiang F."/>
            <person name="Liu H."/>
            <person name="Zhao H."/>
            <person name="Xu D."/>
            <person name="Zhang Y."/>
        </authorList>
    </citation>
    <scope>NUCLEOTIDE SEQUENCE [LARGE SCALE GENOMIC DNA]</scope>
    <source>
        <strain evidence="2">cv. Punajuju</strain>
    </source>
</reference>
<gene>
    <name evidence="1" type="ORF">L2E82_03507</name>
</gene>
<dbReference type="Proteomes" id="UP001055811">
    <property type="component" value="Linkage Group LG01"/>
</dbReference>
<dbReference type="EMBL" id="CM042009">
    <property type="protein sequence ID" value="KAI3790459.1"/>
    <property type="molecule type" value="Genomic_DNA"/>
</dbReference>
<evidence type="ECO:0000313" key="2">
    <source>
        <dbReference type="Proteomes" id="UP001055811"/>
    </source>
</evidence>
<organism evidence="1 2">
    <name type="scientific">Cichorium intybus</name>
    <name type="common">Chicory</name>
    <dbReference type="NCBI Taxonomy" id="13427"/>
    <lineage>
        <taxon>Eukaryota</taxon>
        <taxon>Viridiplantae</taxon>
        <taxon>Streptophyta</taxon>
        <taxon>Embryophyta</taxon>
        <taxon>Tracheophyta</taxon>
        <taxon>Spermatophyta</taxon>
        <taxon>Magnoliopsida</taxon>
        <taxon>eudicotyledons</taxon>
        <taxon>Gunneridae</taxon>
        <taxon>Pentapetalae</taxon>
        <taxon>asterids</taxon>
        <taxon>campanulids</taxon>
        <taxon>Asterales</taxon>
        <taxon>Asteraceae</taxon>
        <taxon>Cichorioideae</taxon>
        <taxon>Cichorieae</taxon>
        <taxon>Cichoriinae</taxon>
        <taxon>Cichorium</taxon>
    </lineage>
</organism>
<proteinExistence type="predicted"/>
<comment type="caution">
    <text evidence="1">The sequence shown here is derived from an EMBL/GenBank/DDBJ whole genome shotgun (WGS) entry which is preliminary data.</text>
</comment>
<accession>A0ACB9H446</accession>
<evidence type="ECO:0000313" key="1">
    <source>
        <dbReference type="EMBL" id="KAI3790459.1"/>
    </source>
</evidence>
<sequence>MSVVDEEEELKVDEFVSRVDPTDQTQPPVRVSLLLAFVRTGVIKEGFTVTVTKVYVSGSDFFSGNFLAGDVRE</sequence>
<protein>
    <submittedName>
        <fullName evidence="1">Uncharacterized protein</fullName>
    </submittedName>
</protein>
<keyword evidence="2" id="KW-1185">Reference proteome</keyword>
<name>A0ACB9H446_CICIN</name>